<feature type="signal peptide" evidence="1">
    <location>
        <begin position="1"/>
        <end position="20"/>
    </location>
</feature>
<keyword evidence="1" id="KW-0732">Signal</keyword>
<proteinExistence type="predicted"/>
<keyword evidence="3" id="KW-1185">Reference proteome</keyword>
<comment type="caution">
    <text evidence="2">The sequence shown here is derived from an EMBL/GenBank/DDBJ whole genome shotgun (WGS) entry which is preliminary data.</text>
</comment>
<accession>A0AA36DHR2</accession>
<dbReference type="Proteomes" id="UP001177023">
    <property type="component" value="Unassembled WGS sequence"/>
</dbReference>
<dbReference type="AlphaFoldDB" id="A0AA36DHR2"/>
<protein>
    <submittedName>
        <fullName evidence="2">Uncharacterized protein</fullName>
    </submittedName>
</protein>
<feature type="chain" id="PRO_5041335185" evidence="1">
    <location>
        <begin position="21"/>
        <end position="93"/>
    </location>
</feature>
<name>A0AA36DHR2_9BILA</name>
<reference evidence="2" key="1">
    <citation type="submission" date="2023-06" db="EMBL/GenBank/DDBJ databases">
        <authorList>
            <person name="Delattre M."/>
        </authorList>
    </citation>
    <scope>NUCLEOTIDE SEQUENCE</scope>
    <source>
        <strain evidence="2">AF72</strain>
    </source>
</reference>
<evidence type="ECO:0000256" key="1">
    <source>
        <dbReference type="SAM" id="SignalP"/>
    </source>
</evidence>
<sequence length="93" mass="11040">MERCGLLAVILLLLPLLCSSLFIPDGRYRRNDRTFDLDLGIRDRRWPQQQTVMTKTLYLPKDMALRDLTYSNVDRYRVCFLSPTQCYLPPSRR</sequence>
<gene>
    <name evidence="2" type="ORF">MSPICULIGERA_LOCUS25330</name>
</gene>
<feature type="non-terminal residue" evidence="2">
    <location>
        <position position="1"/>
    </location>
</feature>
<dbReference type="EMBL" id="CATQJA010002710">
    <property type="protein sequence ID" value="CAJ0587357.1"/>
    <property type="molecule type" value="Genomic_DNA"/>
</dbReference>
<evidence type="ECO:0000313" key="2">
    <source>
        <dbReference type="EMBL" id="CAJ0587357.1"/>
    </source>
</evidence>
<evidence type="ECO:0000313" key="3">
    <source>
        <dbReference type="Proteomes" id="UP001177023"/>
    </source>
</evidence>
<organism evidence="2 3">
    <name type="scientific">Mesorhabditis spiculigera</name>
    <dbReference type="NCBI Taxonomy" id="96644"/>
    <lineage>
        <taxon>Eukaryota</taxon>
        <taxon>Metazoa</taxon>
        <taxon>Ecdysozoa</taxon>
        <taxon>Nematoda</taxon>
        <taxon>Chromadorea</taxon>
        <taxon>Rhabditida</taxon>
        <taxon>Rhabditina</taxon>
        <taxon>Rhabditomorpha</taxon>
        <taxon>Rhabditoidea</taxon>
        <taxon>Rhabditidae</taxon>
        <taxon>Mesorhabditinae</taxon>
        <taxon>Mesorhabditis</taxon>
    </lineage>
</organism>